<feature type="domain" description="S1 motif" evidence="6">
    <location>
        <begin position="63"/>
        <end position="137"/>
    </location>
</feature>
<dbReference type="InterPro" id="IPR023474">
    <property type="entry name" value="Rrp4"/>
</dbReference>
<dbReference type="PROSITE" id="PS50126">
    <property type="entry name" value="S1"/>
    <property type="match status" value="1"/>
</dbReference>
<gene>
    <name evidence="5" type="primary">rrp4</name>
    <name evidence="7" type="ordered locus">Tneu_1382</name>
</gene>
<dbReference type="InterPro" id="IPR004088">
    <property type="entry name" value="KH_dom_type_1"/>
</dbReference>
<dbReference type="SUPFAM" id="SSF50249">
    <property type="entry name" value="Nucleic acid-binding proteins"/>
    <property type="match status" value="1"/>
</dbReference>
<evidence type="ECO:0000259" key="6">
    <source>
        <dbReference type="PROSITE" id="PS50126"/>
    </source>
</evidence>
<dbReference type="FunFam" id="2.40.50.140:FF:000127">
    <property type="entry name" value="Exosome complex component RRP40"/>
    <property type="match status" value="1"/>
</dbReference>
<dbReference type="CDD" id="cd22524">
    <property type="entry name" value="KH-I_Rrp4_prokar"/>
    <property type="match status" value="1"/>
</dbReference>
<evidence type="ECO:0000313" key="8">
    <source>
        <dbReference type="Proteomes" id="UP000001694"/>
    </source>
</evidence>
<dbReference type="Gene3D" id="3.30.1370.10">
    <property type="entry name" value="K Homology domain, type 1"/>
    <property type="match status" value="1"/>
</dbReference>
<sequence>MYFVTPRQLIFPGDVVATADSKVEGPVFLDNGRYRSLVVGLVEFRDDVVVIVPLEGTYRPKKGDLVVGYVTDVLATGWEVDIRSFMPAYLPVSEALHRHVDLETTPLTTFLNIGDVVVAKVKDVDLTDEYPVILTLKEERVGKVERGTVVEISPVKVPRVIGKKGSMLNTLMELSCDIVVGQNGRIWARCKDARDEVFLASLIKKIETESHVMGLTDRVKAEIEKWRAASTKAPENYK</sequence>
<dbReference type="SMART" id="SM00316">
    <property type="entry name" value="S1"/>
    <property type="match status" value="1"/>
</dbReference>
<keyword evidence="8" id="KW-1185">Reference proteome</keyword>
<dbReference type="NCBIfam" id="NF003181">
    <property type="entry name" value="PRK04163.1-1"/>
    <property type="match status" value="1"/>
</dbReference>
<evidence type="ECO:0000256" key="4">
    <source>
        <dbReference type="ARBA" id="ARBA00022884"/>
    </source>
</evidence>
<comment type="subcellular location">
    <subcellularLocation>
        <location evidence="5">Cytoplasm</location>
    </subcellularLocation>
</comment>
<dbReference type="PANTHER" id="PTHR21321:SF4">
    <property type="entry name" value="EXOSOME COMPLEX COMPONENT RRP4"/>
    <property type="match status" value="1"/>
</dbReference>
<dbReference type="InterPro" id="IPR036612">
    <property type="entry name" value="KH_dom_type_1_sf"/>
</dbReference>
<dbReference type="eggNOG" id="arCOG00678">
    <property type="taxonomic scope" value="Archaea"/>
</dbReference>
<dbReference type="PANTHER" id="PTHR21321">
    <property type="entry name" value="PNAS-3 RELATED"/>
    <property type="match status" value="1"/>
</dbReference>
<dbReference type="InterPro" id="IPR048565">
    <property type="entry name" value="S1_RRP4"/>
</dbReference>
<dbReference type="GO" id="GO:0000467">
    <property type="term" value="P:exonucleolytic trimming to generate mature 3'-end of 5.8S rRNA from tricistronic rRNA transcript (SSU-rRNA, 5.8S rRNA, LSU-rRNA)"/>
    <property type="evidence" value="ECO:0007669"/>
    <property type="project" value="TreeGrafter"/>
</dbReference>
<dbReference type="GO" id="GO:0005737">
    <property type="term" value="C:cytoplasm"/>
    <property type="evidence" value="ECO:0007669"/>
    <property type="project" value="UniProtKB-SubCell"/>
</dbReference>
<evidence type="ECO:0000256" key="2">
    <source>
        <dbReference type="ARBA" id="ARBA00022490"/>
    </source>
</evidence>
<dbReference type="Proteomes" id="UP000001694">
    <property type="component" value="Chromosome"/>
</dbReference>
<evidence type="ECO:0000313" key="7">
    <source>
        <dbReference type="EMBL" id="ACB40308.1"/>
    </source>
</evidence>
<protein>
    <recommendedName>
        <fullName evidence="5">Exosome complex component Rrp4</fullName>
    </recommendedName>
</protein>
<accession>B1Y979</accession>
<comment type="subunit">
    <text evidence="5">Component of the archaeal exosome complex. Forms a trimer of Rrp4 and/or Csl4 subunits. The trimer associates with an hexameric ring-like arrangement composed of 3 Rrp41-Rrp42 heterodimers.</text>
</comment>
<comment type="function">
    <text evidence="5">Non-catalytic component of the exosome, which is a complex involved in RNA degradation. Increases the RNA binding and the efficiency of RNA degradation. Confers strong poly(A) specificity to the exosome.</text>
</comment>
<evidence type="ECO:0000256" key="3">
    <source>
        <dbReference type="ARBA" id="ARBA00022835"/>
    </source>
</evidence>
<dbReference type="GO" id="GO:0034475">
    <property type="term" value="P:U4 snRNA 3'-end processing"/>
    <property type="evidence" value="ECO:0007669"/>
    <property type="project" value="TreeGrafter"/>
</dbReference>
<proteinExistence type="inferred from homology"/>
<dbReference type="InterPro" id="IPR026699">
    <property type="entry name" value="Exosome_RNA_bind1/RRP40/RRP4"/>
</dbReference>
<dbReference type="Gene3D" id="2.40.50.100">
    <property type="match status" value="1"/>
</dbReference>
<dbReference type="CDD" id="cd05789">
    <property type="entry name" value="S1_Rrp4"/>
    <property type="match status" value="1"/>
</dbReference>
<dbReference type="GeneID" id="6164777"/>
<dbReference type="Pfam" id="PF15985">
    <property type="entry name" value="KH_6"/>
    <property type="match status" value="1"/>
</dbReference>
<comment type="similarity">
    <text evidence="1 5">Belongs to the RRP4 family.</text>
</comment>
<dbReference type="KEGG" id="tne:Tneu_1382"/>
<dbReference type="RefSeq" id="WP_012350727.1">
    <property type="nucleotide sequence ID" value="NC_010525.1"/>
</dbReference>
<dbReference type="HAMAP" id="MF_00623">
    <property type="entry name" value="Exosome_Rrp4"/>
    <property type="match status" value="1"/>
</dbReference>
<reference evidence="7" key="1">
    <citation type="submission" date="2008-03" db="EMBL/GenBank/DDBJ databases">
        <title>Complete sequence of Thermoproteus neutrophilus V24Sta.</title>
        <authorList>
            <consortium name="US DOE Joint Genome Institute"/>
            <person name="Copeland A."/>
            <person name="Lucas S."/>
            <person name="Lapidus A."/>
            <person name="Glavina del Rio T."/>
            <person name="Dalin E."/>
            <person name="Tice H."/>
            <person name="Bruce D."/>
            <person name="Goodwin L."/>
            <person name="Pitluck S."/>
            <person name="Sims D."/>
            <person name="Brettin T."/>
            <person name="Detter J.C."/>
            <person name="Han C."/>
            <person name="Kuske C.R."/>
            <person name="Schmutz J."/>
            <person name="Larimer F."/>
            <person name="Land M."/>
            <person name="Hauser L."/>
            <person name="Kyrpides N."/>
            <person name="Mikhailova N."/>
            <person name="Biddle J.F."/>
            <person name="Zhang Z."/>
            <person name="Fitz-Gibbon S.T."/>
            <person name="Lowe T.M."/>
            <person name="Saltikov C."/>
            <person name="House C.H."/>
            <person name="Richardson P."/>
        </authorList>
    </citation>
    <scope>NUCLEOTIDE SEQUENCE [LARGE SCALE GENOMIC DNA]</scope>
    <source>
        <strain evidence="7">V24Sta</strain>
    </source>
</reference>
<dbReference type="AlphaFoldDB" id="B1Y979"/>
<keyword evidence="2 5" id="KW-0963">Cytoplasm</keyword>
<dbReference type="SUPFAM" id="SSF54791">
    <property type="entry name" value="Eukaryotic type KH-domain (KH-domain type I)"/>
    <property type="match status" value="1"/>
</dbReference>
<dbReference type="Pfam" id="PF22625">
    <property type="entry name" value="ECR1_N_2"/>
    <property type="match status" value="1"/>
</dbReference>
<dbReference type="GO" id="GO:0008143">
    <property type="term" value="F:poly(A) binding"/>
    <property type="evidence" value="ECO:0007669"/>
    <property type="project" value="InterPro"/>
</dbReference>
<dbReference type="InterPro" id="IPR003029">
    <property type="entry name" value="S1_domain"/>
</dbReference>
<organism evidence="7 8">
    <name type="scientific">Pyrobaculum neutrophilum (strain DSM 2338 / JCM 9278 / NBRC 100436 / V24Sta)</name>
    <name type="common">Thermoproteus neutrophilus</name>
    <dbReference type="NCBI Taxonomy" id="444157"/>
    <lineage>
        <taxon>Archaea</taxon>
        <taxon>Thermoproteota</taxon>
        <taxon>Thermoprotei</taxon>
        <taxon>Thermoproteales</taxon>
        <taxon>Thermoproteaceae</taxon>
        <taxon>Pyrobaculum</taxon>
    </lineage>
</organism>
<keyword evidence="4 5" id="KW-0694">RNA-binding</keyword>
<name>B1Y979_PYRNV</name>
<dbReference type="GO" id="GO:0071034">
    <property type="term" value="P:CUT catabolic process"/>
    <property type="evidence" value="ECO:0007669"/>
    <property type="project" value="TreeGrafter"/>
</dbReference>
<dbReference type="GO" id="GO:0000178">
    <property type="term" value="C:exosome (RNase complex)"/>
    <property type="evidence" value="ECO:0007669"/>
    <property type="project" value="UniProtKB-KW"/>
</dbReference>
<dbReference type="Pfam" id="PF21266">
    <property type="entry name" value="S1_RRP4"/>
    <property type="match status" value="1"/>
</dbReference>
<evidence type="ECO:0000256" key="1">
    <source>
        <dbReference type="ARBA" id="ARBA00009155"/>
    </source>
</evidence>
<dbReference type="GO" id="GO:0071051">
    <property type="term" value="P:poly(A)-dependent snoRNA 3'-end processing"/>
    <property type="evidence" value="ECO:0007669"/>
    <property type="project" value="TreeGrafter"/>
</dbReference>
<keyword evidence="3 5" id="KW-0271">Exosome</keyword>
<dbReference type="Gene3D" id="2.40.50.140">
    <property type="entry name" value="Nucleic acid-binding proteins"/>
    <property type="match status" value="1"/>
</dbReference>
<dbReference type="OrthoDB" id="35160at2157"/>
<dbReference type="InterPro" id="IPR012340">
    <property type="entry name" value="NA-bd_OB-fold"/>
</dbReference>
<dbReference type="InterPro" id="IPR054371">
    <property type="entry name" value="RRP4_N"/>
</dbReference>
<dbReference type="STRING" id="444157.Tneu_1382"/>
<dbReference type="SUPFAM" id="SSF110324">
    <property type="entry name" value="Ribosomal L27 protein-like"/>
    <property type="match status" value="1"/>
</dbReference>
<evidence type="ECO:0000256" key="5">
    <source>
        <dbReference type="HAMAP-Rule" id="MF_00623"/>
    </source>
</evidence>
<dbReference type="EMBL" id="CP001014">
    <property type="protein sequence ID" value="ACB40308.1"/>
    <property type="molecule type" value="Genomic_DNA"/>
</dbReference>
<dbReference type="HOGENOM" id="CLU_071769_0_0_2"/>